<comment type="subcellular location">
    <subcellularLocation>
        <location evidence="1">Nucleus</location>
    </subcellularLocation>
</comment>
<reference evidence="7" key="1">
    <citation type="submission" date="2025-08" db="UniProtKB">
        <authorList>
            <consortium name="RefSeq"/>
        </authorList>
    </citation>
    <scope>IDENTIFICATION</scope>
    <source>
        <tissue evidence="7">Thorax and Abdomen</tissue>
    </source>
</reference>
<dbReference type="FunCoup" id="A0A6J0C2J5">
    <property type="interactions" value="1939"/>
</dbReference>
<evidence type="ECO:0000313" key="7">
    <source>
        <dbReference type="RefSeq" id="XP_015520698.1"/>
    </source>
</evidence>
<evidence type="ECO:0000256" key="5">
    <source>
        <dbReference type="PROSITE-ProRule" id="PRU00221"/>
    </source>
</evidence>
<dbReference type="Pfam" id="PF00400">
    <property type="entry name" value="WD40"/>
    <property type="match status" value="2"/>
</dbReference>
<dbReference type="PROSITE" id="PS50082">
    <property type="entry name" value="WD_REPEATS_2"/>
    <property type="match status" value="2"/>
</dbReference>
<dbReference type="PROSITE" id="PS00678">
    <property type="entry name" value="WD_REPEATS_1"/>
    <property type="match status" value="1"/>
</dbReference>
<evidence type="ECO:0000256" key="4">
    <source>
        <dbReference type="ARBA" id="ARBA00023242"/>
    </source>
</evidence>
<dbReference type="SUPFAM" id="SSF50978">
    <property type="entry name" value="WD40 repeat-like"/>
    <property type="match status" value="1"/>
</dbReference>
<accession>A0A6J0C2J5</accession>
<dbReference type="InterPro" id="IPR036322">
    <property type="entry name" value="WD40_repeat_dom_sf"/>
</dbReference>
<dbReference type="InterPro" id="IPR001680">
    <property type="entry name" value="WD40_rpt"/>
</dbReference>
<dbReference type="InterPro" id="IPR019775">
    <property type="entry name" value="WD40_repeat_CS"/>
</dbReference>
<feature type="repeat" description="WD" evidence="5">
    <location>
        <begin position="223"/>
        <end position="245"/>
    </location>
</feature>
<proteinExistence type="predicted"/>
<protein>
    <submittedName>
        <fullName evidence="7">Nucleoporin Nup43</fullName>
    </submittedName>
</protein>
<organism evidence="7">
    <name type="scientific">Neodiprion lecontei</name>
    <name type="common">Redheaded pine sawfly</name>
    <dbReference type="NCBI Taxonomy" id="441921"/>
    <lineage>
        <taxon>Eukaryota</taxon>
        <taxon>Metazoa</taxon>
        <taxon>Ecdysozoa</taxon>
        <taxon>Arthropoda</taxon>
        <taxon>Hexapoda</taxon>
        <taxon>Insecta</taxon>
        <taxon>Pterygota</taxon>
        <taxon>Neoptera</taxon>
        <taxon>Endopterygota</taxon>
        <taxon>Hymenoptera</taxon>
        <taxon>Tenthredinoidea</taxon>
        <taxon>Diprionidae</taxon>
        <taxon>Diprioninae</taxon>
        <taxon>Neodiprion</taxon>
    </lineage>
</organism>
<evidence type="ECO:0000313" key="6">
    <source>
        <dbReference type="Proteomes" id="UP000829291"/>
    </source>
</evidence>
<keyword evidence="3" id="KW-0677">Repeat</keyword>
<name>A0A6J0C2J5_NEOLC</name>
<feature type="repeat" description="WD" evidence="5">
    <location>
        <begin position="247"/>
        <end position="289"/>
    </location>
</feature>
<dbReference type="InParanoid" id="A0A6J0C2J5"/>
<gene>
    <name evidence="7" type="primary">LOC107224948</name>
</gene>
<dbReference type="Gene3D" id="2.130.10.10">
    <property type="entry name" value="YVTN repeat-like/Quinoprotein amine dehydrogenase"/>
    <property type="match status" value="1"/>
</dbReference>
<dbReference type="SMART" id="SM00320">
    <property type="entry name" value="WD40"/>
    <property type="match status" value="5"/>
</dbReference>
<dbReference type="InterPro" id="IPR015943">
    <property type="entry name" value="WD40/YVTN_repeat-like_dom_sf"/>
</dbReference>
<sequence>MSENIHGTFISEKVSKIRWKPEDFVEAKSFLTGSWDNPVNHITYWTFDTNEEDDESYPVIISSHAFLGDVTELRFISKDLFVASSSIGTVQLLQIQENPYAQFKERLSWNFLHKFPASDYASCTAISTFEQDIVTVGEDGTINLLTANQKIPVRTIEKSDSCSMHCVDFLRHSEVLTGNLLGHMKVWDLRNNQDVPSTTFILSANTKTEATSLAHHPTQRHIVVAGGGDGSLTVWDLRHNTYPVSQLNAHSSSVSEIKFHPDRPENLFSCSSSGQLWHWNNAQNTKLKLDSGDTHWLNTISTKGKVNVTSMCATLHKPINTIDVDRSTLLFGCDNEAMYVIKNIAV</sequence>
<dbReference type="OrthoDB" id="9890280at2759"/>
<evidence type="ECO:0000256" key="3">
    <source>
        <dbReference type="ARBA" id="ARBA00022737"/>
    </source>
</evidence>
<evidence type="ECO:0000256" key="1">
    <source>
        <dbReference type="ARBA" id="ARBA00004123"/>
    </source>
</evidence>
<keyword evidence="2 5" id="KW-0853">WD repeat</keyword>
<dbReference type="KEGG" id="nlo:107224948"/>
<dbReference type="Proteomes" id="UP000829291">
    <property type="component" value="Chromosome 5"/>
</dbReference>
<dbReference type="RefSeq" id="XP_015520698.1">
    <property type="nucleotide sequence ID" value="XM_015665212.2"/>
</dbReference>
<dbReference type="AlphaFoldDB" id="A0A6J0C2J5"/>
<dbReference type="GeneID" id="107224948"/>
<dbReference type="GO" id="GO:0031080">
    <property type="term" value="C:nuclear pore outer ring"/>
    <property type="evidence" value="ECO:0007669"/>
    <property type="project" value="TreeGrafter"/>
</dbReference>
<dbReference type="PANTHER" id="PTHR22652:SF0">
    <property type="entry name" value="NUCLEOPORIN NUP43"/>
    <property type="match status" value="1"/>
</dbReference>
<keyword evidence="4" id="KW-0539">Nucleus</keyword>
<keyword evidence="6" id="KW-1185">Reference proteome</keyword>
<dbReference type="PANTHER" id="PTHR22652">
    <property type="entry name" value="NUCLEOPORIN NUP43"/>
    <property type="match status" value="1"/>
</dbReference>
<evidence type="ECO:0000256" key="2">
    <source>
        <dbReference type="ARBA" id="ARBA00022574"/>
    </source>
</evidence>